<sequence>MGFSEKIKKYFDSKGLTNREVARIMDNYNEKLVGRYVNSDEISKTFIKKLRKYFPDADLNYLTSEDNDTNDMLQEPSDSYSTEAIQLVVEIEDRLTRLKEILAQNCHNK</sequence>
<evidence type="ECO:0000313" key="1">
    <source>
        <dbReference type="EMBL" id="MBW4362117.1"/>
    </source>
</evidence>
<gene>
    <name evidence="1" type="ORF">KZH69_16630</name>
</gene>
<comment type="caution">
    <text evidence="1">The sequence shown here is derived from an EMBL/GenBank/DDBJ whole genome shotgun (WGS) entry which is preliminary data.</text>
</comment>
<evidence type="ECO:0000313" key="2">
    <source>
        <dbReference type="Proteomes" id="UP000812031"/>
    </source>
</evidence>
<dbReference type="EMBL" id="JAHWYN010000018">
    <property type="protein sequence ID" value="MBW4362117.1"/>
    <property type="molecule type" value="Genomic_DNA"/>
</dbReference>
<reference evidence="1 2" key="1">
    <citation type="submission" date="2021-07" db="EMBL/GenBank/DDBJ databases">
        <title>Flavobacterium sp. nov. isolated from sediment on the Taihu Lake.</title>
        <authorList>
            <person name="Qu J.-H."/>
        </authorList>
    </citation>
    <scope>NUCLEOTIDE SEQUENCE [LARGE SCALE GENOMIC DNA]</scope>
    <source>
        <strain evidence="1 2">NAS39</strain>
    </source>
</reference>
<organism evidence="1 2">
    <name type="scientific">Flavobacterium taihuense</name>
    <dbReference type="NCBI Taxonomy" id="2857508"/>
    <lineage>
        <taxon>Bacteria</taxon>
        <taxon>Pseudomonadati</taxon>
        <taxon>Bacteroidota</taxon>
        <taxon>Flavobacteriia</taxon>
        <taxon>Flavobacteriales</taxon>
        <taxon>Flavobacteriaceae</taxon>
        <taxon>Flavobacterium</taxon>
    </lineage>
</organism>
<dbReference type="RefSeq" id="WP_219318610.1">
    <property type="nucleotide sequence ID" value="NZ_JAHWYN010000018.1"/>
</dbReference>
<proteinExistence type="predicted"/>
<protein>
    <recommendedName>
        <fullName evidence="3">XRE family transcriptional regulator</fullName>
    </recommendedName>
</protein>
<accession>A0ABS6XZP5</accession>
<name>A0ABS6XZP5_9FLAO</name>
<keyword evidence="2" id="KW-1185">Reference proteome</keyword>
<evidence type="ECO:0008006" key="3">
    <source>
        <dbReference type="Google" id="ProtNLM"/>
    </source>
</evidence>
<dbReference type="Proteomes" id="UP000812031">
    <property type="component" value="Unassembled WGS sequence"/>
</dbReference>